<sequence length="76" mass="7510">MRDPGSATPAAPDRFAAGPAGRAGDPARAEPLRCGKPLQPARGSDGPGRPTTPRPSPVPPATSGPGGHRRPATTGP</sequence>
<proteinExistence type="predicted"/>
<feature type="compositionally biased region" description="Basic residues" evidence="1">
    <location>
        <begin position="67"/>
        <end position="76"/>
    </location>
</feature>
<evidence type="ECO:0000313" key="2">
    <source>
        <dbReference type="EMBL" id="GAA2441167.1"/>
    </source>
</evidence>
<feature type="compositionally biased region" description="Low complexity" evidence="1">
    <location>
        <begin position="9"/>
        <end position="24"/>
    </location>
</feature>
<feature type="region of interest" description="Disordered" evidence="1">
    <location>
        <begin position="1"/>
        <end position="76"/>
    </location>
</feature>
<dbReference type="EMBL" id="BAAATK010000020">
    <property type="protein sequence ID" value="GAA2441167.1"/>
    <property type="molecule type" value="Genomic_DNA"/>
</dbReference>
<evidence type="ECO:0000313" key="3">
    <source>
        <dbReference type="Proteomes" id="UP001500460"/>
    </source>
</evidence>
<dbReference type="Proteomes" id="UP001500460">
    <property type="component" value="Unassembled WGS sequence"/>
</dbReference>
<accession>A0ABP5WZT7</accession>
<feature type="compositionally biased region" description="Pro residues" evidence="1">
    <location>
        <begin position="50"/>
        <end position="62"/>
    </location>
</feature>
<evidence type="ECO:0000256" key="1">
    <source>
        <dbReference type="SAM" id="MobiDB-lite"/>
    </source>
</evidence>
<comment type="caution">
    <text evidence="2">The sequence shown here is derived from an EMBL/GenBank/DDBJ whole genome shotgun (WGS) entry which is preliminary data.</text>
</comment>
<organism evidence="2 3">
    <name type="scientific">Streptomyces glaucus</name>
    <dbReference type="NCBI Taxonomy" id="284029"/>
    <lineage>
        <taxon>Bacteria</taxon>
        <taxon>Bacillati</taxon>
        <taxon>Actinomycetota</taxon>
        <taxon>Actinomycetes</taxon>
        <taxon>Kitasatosporales</taxon>
        <taxon>Streptomycetaceae</taxon>
        <taxon>Streptomyces</taxon>
    </lineage>
</organism>
<keyword evidence="3" id="KW-1185">Reference proteome</keyword>
<reference evidence="3" key="1">
    <citation type="journal article" date="2019" name="Int. J. Syst. Evol. Microbiol.">
        <title>The Global Catalogue of Microorganisms (GCM) 10K type strain sequencing project: providing services to taxonomists for standard genome sequencing and annotation.</title>
        <authorList>
            <consortium name="The Broad Institute Genomics Platform"/>
            <consortium name="The Broad Institute Genome Sequencing Center for Infectious Disease"/>
            <person name="Wu L."/>
            <person name="Ma J."/>
        </authorList>
    </citation>
    <scope>NUCLEOTIDE SEQUENCE [LARGE SCALE GENOMIC DNA]</scope>
    <source>
        <strain evidence="3">JCM 6922</strain>
    </source>
</reference>
<gene>
    <name evidence="2" type="ORF">GCM10010421_34840</name>
</gene>
<protein>
    <submittedName>
        <fullName evidence="2">Uncharacterized protein</fullName>
    </submittedName>
</protein>
<name>A0ABP5WZT7_9ACTN</name>